<proteinExistence type="predicted"/>
<evidence type="ECO:0000313" key="3">
    <source>
        <dbReference type="Proteomes" id="UP000799753"/>
    </source>
</evidence>
<evidence type="ECO:0000313" key="2">
    <source>
        <dbReference type="EMBL" id="KAF2643505.1"/>
    </source>
</evidence>
<dbReference type="AlphaFoldDB" id="A0A6A6S779"/>
<sequence length="126" mass="13946">MAGQDFSPQLSMDIVPRDCGLIISIAMAAKGKHAIPFLHHVRHHSFLASIVLLSLLSASLFNLFLSYTVLLTHLHSCIRLSYALVLSFLSVPYLPSYPLCFSLKDSVSLTHSSTPPRLELVELRIS</sequence>
<feature type="transmembrane region" description="Helical" evidence="1">
    <location>
        <begin position="46"/>
        <end position="65"/>
    </location>
</feature>
<keyword evidence="1" id="KW-0812">Transmembrane</keyword>
<accession>A0A6A6S779</accession>
<reference evidence="2" key="1">
    <citation type="journal article" date="2020" name="Stud. Mycol.">
        <title>101 Dothideomycetes genomes: a test case for predicting lifestyles and emergence of pathogens.</title>
        <authorList>
            <person name="Haridas S."/>
            <person name="Albert R."/>
            <person name="Binder M."/>
            <person name="Bloem J."/>
            <person name="Labutti K."/>
            <person name="Salamov A."/>
            <person name="Andreopoulos B."/>
            <person name="Baker S."/>
            <person name="Barry K."/>
            <person name="Bills G."/>
            <person name="Bluhm B."/>
            <person name="Cannon C."/>
            <person name="Castanera R."/>
            <person name="Culley D."/>
            <person name="Daum C."/>
            <person name="Ezra D."/>
            <person name="Gonzalez J."/>
            <person name="Henrissat B."/>
            <person name="Kuo A."/>
            <person name="Liang C."/>
            <person name="Lipzen A."/>
            <person name="Lutzoni F."/>
            <person name="Magnuson J."/>
            <person name="Mondo S."/>
            <person name="Nolan M."/>
            <person name="Ohm R."/>
            <person name="Pangilinan J."/>
            <person name="Park H.-J."/>
            <person name="Ramirez L."/>
            <person name="Alfaro M."/>
            <person name="Sun H."/>
            <person name="Tritt A."/>
            <person name="Yoshinaga Y."/>
            <person name="Zwiers L.-H."/>
            <person name="Turgeon B."/>
            <person name="Goodwin S."/>
            <person name="Spatafora J."/>
            <person name="Crous P."/>
            <person name="Grigoriev I."/>
        </authorList>
    </citation>
    <scope>NUCLEOTIDE SEQUENCE</scope>
    <source>
        <strain evidence="2">CBS 473.64</strain>
    </source>
</reference>
<keyword evidence="1" id="KW-0472">Membrane</keyword>
<organism evidence="2 3">
    <name type="scientific">Massarina eburnea CBS 473.64</name>
    <dbReference type="NCBI Taxonomy" id="1395130"/>
    <lineage>
        <taxon>Eukaryota</taxon>
        <taxon>Fungi</taxon>
        <taxon>Dikarya</taxon>
        <taxon>Ascomycota</taxon>
        <taxon>Pezizomycotina</taxon>
        <taxon>Dothideomycetes</taxon>
        <taxon>Pleosporomycetidae</taxon>
        <taxon>Pleosporales</taxon>
        <taxon>Massarineae</taxon>
        <taxon>Massarinaceae</taxon>
        <taxon>Massarina</taxon>
    </lineage>
</organism>
<keyword evidence="1" id="KW-1133">Transmembrane helix</keyword>
<dbReference type="Proteomes" id="UP000799753">
    <property type="component" value="Unassembled WGS sequence"/>
</dbReference>
<keyword evidence="3" id="KW-1185">Reference proteome</keyword>
<feature type="transmembrane region" description="Helical" evidence="1">
    <location>
        <begin position="77"/>
        <end position="94"/>
    </location>
</feature>
<name>A0A6A6S779_9PLEO</name>
<dbReference type="EMBL" id="MU006780">
    <property type="protein sequence ID" value="KAF2643505.1"/>
    <property type="molecule type" value="Genomic_DNA"/>
</dbReference>
<gene>
    <name evidence="2" type="ORF">P280DRAFT_478265</name>
</gene>
<protein>
    <submittedName>
        <fullName evidence="2">Uncharacterized protein</fullName>
    </submittedName>
</protein>
<evidence type="ECO:0000256" key="1">
    <source>
        <dbReference type="SAM" id="Phobius"/>
    </source>
</evidence>